<proteinExistence type="predicted"/>
<dbReference type="RefSeq" id="WP_132429256.1">
    <property type="nucleotide sequence ID" value="NZ_SMFZ01000002.1"/>
</dbReference>
<keyword evidence="3" id="KW-1185">Reference proteome</keyword>
<gene>
    <name evidence="2" type="ORF">EV378_4443</name>
</gene>
<sequence length="304" mass="30302">MGPNETWGISGSTFLVIYIVLAVVVLGVAISIRRSLRSGRPVSADGLQSRPEDVAYLNGGPDLAVYAALSSMHVEGSIATSGPSAVGIVHSVGTARQASPLQNAIHGAAARPTPRRTLPVEPRVAAALAEIRDRLERAGLYLTEEQRRSYRRPAFLMLAVLAFGIVRAIAGVSNGRPVGFLSFLLFVVAGATLILFARVPLRTAAGDTALAAQRQRHTALSPSMRPDWGAVGAGGAALSVGVFGVGALLAAQPAFAEELEAQKSAAMGGGGGGFFSGDGGGGGGDGGGGGGCGGGGCGGGGCGG</sequence>
<protein>
    <submittedName>
        <fullName evidence="2">Uncharacterized protein (TIGR04222 family)</fullName>
    </submittedName>
</protein>
<evidence type="ECO:0000313" key="3">
    <source>
        <dbReference type="Proteomes" id="UP000295560"/>
    </source>
</evidence>
<dbReference type="AlphaFoldDB" id="A0A4R1HEG0"/>
<dbReference type="EMBL" id="SMFZ01000002">
    <property type="protein sequence ID" value="TCK20484.1"/>
    <property type="molecule type" value="Genomic_DNA"/>
</dbReference>
<dbReference type="OrthoDB" id="4475641at2"/>
<keyword evidence="1" id="KW-0472">Membrane</keyword>
<feature type="transmembrane region" description="Helical" evidence="1">
    <location>
        <begin position="178"/>
        <end position="197"/>
    </location>
</feature>
<feature type="transmembrane region" description="Helical" evidence="1">
    <location>
        <begin position="12"/>
        <end position="32"/>
    </location>
</feature>
<dbReference type="InterPro" id="IPR026467">
    <property type="entry name" value="Ser/Gly_Cys_C_dom"/>
</dbReference>
<dbReference type="NCBIfam" id="TIGR04222">
    <property type="entry name" value="near_uncomplex"/>
    <property type="match status" value="1"/>
</dbReference>
<organism evidence="2 3">
    <name type="scientific">Pseudonocardia endophytica</name>
    <dbReference type="NCBI Taxonomy" id="401976"/>
    <lineage>
        <taxon>Bacteria</taxon>
        <taxon>Bacillati</taxon>
        <taxon>Actinomycetota</taxon>
        <taxon>Actinomycetes</taxon>
        <taxon>Pseudonocardiales</taxon>
        <taxon>Pseudonocardiaceae</taxon>
        <taxon>Pseudonocardia</taxon>
    </lineage>
</organism>
<evidence type="ECO:0000313" key="2">
    <source>
        <dbReference type="EMBL" id="TCK20484.1"/>
    </source>
</evidence>
<name>A0A4R1HEG0_PSEEN</name>
<comment type="caution">
    <text evidence="2">The sequence shown here is derived from an EMBL/GenBank/DDBJ whole genome shotgun (WGS) entry which is preliminary data.</text>
</comment>
<keyword evidence="1" id="KW-0812">Transmembrane</keyword>
<evidence type="ECO:0000256" key="1">
    <source>
        <dbReference type="SAM" id="Phobius"/>
    </source>
</evidence>
<keyword evidence="1" id="KW-1133">Transmembrane helix</keyword>
<accession>A0A4R1HEG0</accession>
<reference evidence="2 3" key="1">
    <citation type="submission" date="2019-03" db="EMBL/GenBank/DDBJ databases">
        <title>Sequencing the genomes of 1000 actinobacteria strains.</title>
        <authorList>
            <person name="Klenk H.-P."/>
        </authorList>
    </citation>
    <scope>NUCLEOTIDE SEQUENCE [LARGE SCALE GENOMIC DNA]</scope>
    <source>
        <strain evidence="2 3">DSM 44969</strain>
    </source>
</reference>
<dbReference type="Proteomes" id="UP000295560">
    <property type="component" value="Unassembled WGS sequence"/>
</dbReference>
<feature type="transmembrane region" description="Helical" evidence="1">
    <location>
        <begin position="154"/>
        <end position="172"/>
    </location>
</feature>